<dbReference type="AlphaFoldDB" id="A0A512BGD5"/>
<dbReference type="RefSeq" id="WP_170234197.1">
    <property type="nucleotide sequence ID" value="NZ_BJYT01000015.1"/>
</dbReference>
<dbReference type="InterPro" id="IPR006664">
    <property type="entry name" value="OMP_bac"/>
</dbReference>
<accession>A0A512BGD5</accession>
<dbReference type="PROSITE" id="PS51123">
    <property type="entry name" value="OMPA_2"/>
    <property type="match status" value="1"/>
</dbReference>
<evidence type="ECO:0000256" key="4">
    <source>
        <dbReference type="PROSITE-ProRule" id="PRU00473"/>
    </source>
</evidence>
<comment type="subcellular location">
    <subcellularLocation>
        <location evidence="1">Cell outer membrane</location>
    </subcellularLocation>
</comment>
<evidence type="ECO:0000256" key="3">
    <source>
        <dbReference type="ARBA" id="ARBA00023237"/>
    </source>
</evidence>
<keyword evidence="9" id="KW-1185">Reference proteome</keyword>
<dbReference type="CDD" id="cd07185">
    <property type="entry name" value="OmpA_C-like"/>
    <property type="match status" value="1"/>
</dbReference>
<keyword evidence="2 4" id="KW-0472">Membrane</keyword>
<keyword evidence="6" id="KW-0732">Signal</keyword>
<comment type="caution">
    <text evidence="8">The sequence shown here is derived from an EMBL/GenBank/DDBJ whole genome shotgun (WGS) entry which is preliminary data.</text>
</comment>
<feature type="compositionally biased region" description="Polar residues" evidence="5">
    <location>
        <begin position="59"/>
        <end position="77"/>
    </location>
</feature>
<dbReference type="PRINTS" id="PR01021">
    <property type="entry name" value="OMPADOMAIN"/>
</dbReference>
<feature type="signal peptide" evidence="6">
    <location>
        <begin position="1"/>
        <end position="25"/>
    </location>
</feature>
<evidence type="ECO:0000259" key="7">
    <source>
        <dbReference type="PROSITE" id="PS51123"/>
    </source>
</evidence>
<dbReference type="InterPro" id="IPR050330">
    <property type="entry name" value="Bact_OuterMem_StrucFunc"/>
</dbReference>
<feature type="region of interest" description="Disordered" evidence="5">
    <location>
        <begin position="55"/>
        <end position="85"/>
    </location>
</feature>
<evidence type="ECO:0000256" key="5">
    <source>
        <dbReference type="SAM" id="MobiDB-lite"/>
    </source>
</evidence>
<feature type="domain" description="OmpA-like" evidence="7">
    <location>
        <begin position="323"/>
        <end position="438"/>
    </location>
</feature>
<sequence length="438" mass="48514">MIQKLTMQKILIAGFILCVPFSNYAQFGNILDRAKSKVNSRINNKTDQAIDKTLDQVEGKNTTPAKESKQSTSQATGASGEKEETVEKATLTSYSKFDFVPGDKIIYTEDFAQDAIGELPTNWNASGKGEVMTVEGKQGKWLRLFQNNTYLSGNTKPFGENYTIEFDMIYYYKPKQGGYSLPDVTFGFFSSGTADNGDNKFLKNYESINSVTTSINAYGSGGARLESNKNGGQVFLSDRVTLNDYSKDFNKPLHYSIHVQKQRLRLWVNEAKIFDVPKAINTSDVMNQLVFHLEGSNYKDEEIGVFLKNIKVATGLPDTRHKLIEEGKFSTSGILFDVNSAVIKQESYGVIKEIASVLKENPTVKIKVVGHTSNDGDAAANMELSKQRAAAVKDLIVKEYGIDAANISTDGKGITQPIADNKTKEGKAQNRRVEFIKI</sequence>
<evidence type="ECO:0000256" key="1">
    <source>
        <dbReference type="ARBA" id="ARBA00004442"/>
    </source>
</evidence>
<reference evidence="8 9" key="1">
    <citation type="submission" date="2019-07" db="EMBL/GenBank/DDBJ databases">
        <title>Whole genome shotgun sequence of Segetibacter aerophilus NBRC 106135.</title>
        <authorList>
            <person name="Hosoyama A."/>
            <person name="Uohara A."/>
            <person name="Ohji S."/>
            <person name="Ichikawa N."/>
        </authorList>
    </citation>
    <scope>NUCLEOTIDE SEQUENCE [LARGE SCALE GENOMIC DNA]</scope>
    <source>
        <strain evidence="8 9">NBRC 106135</strain>
    </source>
</reference>
<dbReference type="Proteomes" id="UP000321513">
    <property type="component" value="Unassembled WGS sequence"/>
</dbReference>
<dbReference type="PANTHER" id="PTHR30329:SF21">
    <property type="entry name" value="LIPOPROTEIN YIAD-RELATED"/>
    <property type="match status" value="1"/>
</dbReference>
<evidence type="ECO:0000313" key="9">
    <source>
        <dbReference type="Proteomes" id="UP000321513"/>
    </source>
</evidence>
<evidence type="ECO:0000256" key="2">
    <source>
        <dbReference type="ARBA" id="ARBA00023136"/>
    </source>
</evidence>
<dbReference type="InterPro" id="IPR006665">
    <property type="entry name" value="OmpA-like"/>
</dbReference>
<dbReference type="Pfam" id="PF00691">
    <property type="entry name" value="OmpA"/>
    <property type="match status" value="1"/>
</dbReference>
<protein>
    <recommendedName>
        <fullName evidence="7">OmpA-like domain-containing protein</fullName>
    </recommendedName>
</protein>
<name>A0A512BGD5_9BACT</name>
<organism evidence="8 9">
    <name type="scientific">Segetibacter aerophilus</name>
    <dbReference type="NCBI Taxonomy" id="670293"/>
    <lineage>
        <taxon>Bacteria</taxon>
        <taxon>Pseudomonadati</taxon>
        <taxon>Bacteroidota</taxon>
        <taxon>Chitinophagia</taxon>
        <taxon>Chitinophagales</taxon>
        <taxon>Chitinophagaceae</taxon>
        <taxon>Segetibacter</taxon>
    </lineage>
</organism>
<gene>
    <name evidence="8" type="ORF">SAE01_35200</name>
</gene>
<dbReference type="GO" id="GO:0009279">
    <property type="term" value="C:cell outer membrane"/>
    <property type="evidence" value="ECO:0007669"/>
    <property type="project" value="UniProtKB-SubCell"/>
</dbReference>
<feature type="chain" id="PRO_5021812986" description="OmpA-like domain-containing protein" evidence="6">
    <location>
        <begin position="26"/>
        <end position="438"/>
    </location>
</feature>
<keyword evidence="3" id="KW-0998">Cell outer membrane</keyword>
<dbReference type="EMBL" id="BJYT01000015">
    <property type="protein sequence ID" value="GEO11024.1"/>
    <property type="molecule type" value="Genomic_DNA"/>
</dbReference>
<evidence type="ECO:0000256" key="6">
    <source>
        <dbReference type="SAM" id="SignalP"/>
    </source>
</evidence>
<dbReference type="InterPro" id="IPR036737">
    <property type="entry name" value="OmpA-like_sf"/>
</dbReference>
<evidence type="ECO:0000313" key="8">
    <source>
        <dbReference type="EMBL" id="GEO11024.1"/>
    </source>
</evidence>
<dbReference type="PANTHER" id="PTHR30329">
    <property type="entry name" value="STATOR ELEMENT OF FLAGELLAR MOTOR COMPLEX"/>
    <property type="match status" value="1"/>
</dbReference>
<dbReference type="SUPFAM" id="SSF103088">
    <property type="entry name" value="OmpA-like"/>
    <property type="match status" value="1"/>
</dbReference>
<proteinExistence type="predicted"/>
<dbReference type="Gene3D" id="3.30.1330.60">
    <property type="entry name" value="OmpA-like domain"/>
    <property type="match status" value="1"/>
</dbReference>